<dbReference type="OrthoDB" id="9815425at2"/>
<evidence type="ECO:0000256" key="1">
    <source>
        <dbReference type="ARBA" id="ARBA00010515"/>
    </source>
</evidence>
<feature type="domain" description="Alpha/beta hydrolase fold-3" evidence="5">
    <location>
        <begin position="79"/>
        <end position="287"/>
    </location>
</feature>
<dbReference type="Proteomes" id="UP000317093">
    <property type="component" value="Chromosome"/>
</dbReference>
<dbReference type="PANTHER" id="PTHR48081:SF8">
    <property type="entry name" value="ALPHA_BETA HYDROLASE FOLD-3 DOMAIN-CONTAINING PROTEIN-RELATED"/>
    <property type="match status" value="1"/>
</dbReference>
<dbReference type="KEGG" id="knv:Pan216_53680"/>
<dbReference type="Pfam" id="PF07859">
    <property type="entry name" value="Abhydrolase_3"/>
    <property type="match status" value="1"/>
</dbReference>
<dbReference type="SUPFAM" id="SSF53474">
    <property type="entry name" value="alpha/beta-Hydrolases"/>
    <property type="match status" value="1"/>
</dbReference>
<feature type="region of interest" description="Disordered" evidence="4">
    <location>
        <begin position="34"/>
        <end position="55"/>
    </location>
</feature>
<gene>
    <name evidence="6" type="primary">nlhH_7</name>
    <name evidence="6" type="ORF">Pan216_53680</name>
</gene>
<dbReference type="RefSeq" id="WP_145262722.1">
    <property type="nucleotide sequence ID" value="NZ_CP036279.1"/>
</dbReference>
<dbReference type="GO" id="GO:0106435">
    <property type="term" value="F:carboxylesterase activity"/>
    <property type="evidence" value="ECO:0007669"/>
    <property type="project" value="UniProtKB-EC"/>
</dbReference>
<keyword evidence="7" id="KW-1185">Reference proteome</keyword>
<dbReference type="PROSITE" id="PS01174">
    <property type="entry name" value="LIPASE_GDXG_SER"/>
    <property type="match status" value="1"/>
</dbReference>
<dbReference type="InterPro" id="IPR013094">
    <property type="entry name" value="AB_hydrolase_3"/>
</dbReference>
<dbReference type="InterPro" id="IPR029058">
    <property type="entry name" value="AB_hydrolase_fold"/>
</dbReference>
<keyword evidence="2 6" id="KW-0378">Hydrolase</keyword>
<sequence length="311" mass="34115">MPLNSNARAVVDELMSKDLPAICESTAVEARRNASEATKNFRSRPDPAVKRRDWELPGGEGSIRGRLYFPPSGPSDGLLVYYHGGGWVLGELDSYDANCCRLALTTGLVVASIDYRLAPETPYPGAAEDCYAATAYLAGQRKELGIESPTPKLAVAGDSAGGNLATVVCLMAKDRGGPAITHQTMIYPVTDHDFDTPSYREFATDHVLTRADMIWFWDQYVPERSRRNEDYVAPLRRADLSGLPPALVVTAECDPLRDEGERYAARLAEAGVPTKLLRVNGLPHAFFGWPEKFPEESGQVIRLMGEEIARI</sequence>
<evidence type="ECO:0000313" key="7">
    <source>
        <dbReference type="Proteomes" id="UP000317093"/>
    </source>
</evidence>
<dbReference type="InterPro" id="IPR050300">
    <property type="entry name" value="GDXG_lipolytic_enzyme"/>
</dbReference>
<evidence type="ECO:0000256" key="2">
    <source>
        <dbReference type="ARBA" id="ARBA00022801"/>
    </source>
</evidence>
<dbReference type="EC" id="3.1.1.1" evidence="6"/>
<comment type="similarity">
    <text evidence="1">Belongs to the 'GDXG' lipolytic enzyme family.</text>
</comment>
<dbReference type="InterPro" id="IPR033140">
    <property type="entry name" value="Lipase_GDXG_put_SER_AS"/>
</dbReference>
<proteinExistence type="inferred from homology"/>
<evidence type="ECO:0000256" key="3">
    <source>
        <dbReference type="PROSITE-ProRule" id="PRU10038"/>
    </source>
</evidence>
<dbReference type="AlphaFoldDB" id="A0A518BBW1"/>
<dbReference type="EMBL" id="CP036279">
    <property type="protein sequence ID" value="QDU64478.1"/>
    <property type="molecule type" value="Genomic_DNA"/>
</dbReference>
<evidence type="ECO:0000256" key="4">
    <source>
        <dbReference type="SAM" id="MobiDB-lite"/>
    </source>
</evidence>
<evidence type="ECO:0000313" key="6">
    <source>
        <dbReference type="EMBL" id="QDU64478.1"/>
    </source>
</evidence>
<evidence type="ECO:0000259" key="5">
    <source>
        <dbReference type="Pfam" id="PF07859"/>
    </source>
</evidence>
<reference evidence="6 7" key="1">
    <citation type="submission" date="2019-02" db="EMBL/GenBank/DDBJ databases">
        <title>Deep-cultivation of Planctomycetes and their phenomic and genomic characterization uncovers novel biology.</title>
        <authorList>
            <person name="Wiegand S."/>
            <person name="Jogler M."/>
            <person name="Boedeker C."/>
            <person name="Pinto D."/>
            <person name="Vollmers J."/>
            <person name="Rivas-Marin E."/>
            <person name="Kohn T."/>
            <person name="Peeters S.H."/>
            <person name="Heuer A."/>
            <person name="Rast P."/>
            <person name="Oberbeckmann S."/>
            <person name="Bunk B."/>
            <person name="Jeske O."/>
            <person name="Meyerdierks A."/>
            <person name="Storesund J.E."/>
            <person name="Kallscheuer N."/>
            <person name="Luecker S."/>
            <person name="Lage O.M."/>
            <person name="Pohl T."/>
            <person name="Merkel B.J."/>
            <person name="Hornburger P."/>
            <person name="Mueller R.-W."/>
            <person name="Bruemmer F."/>
            <person name="Labrenz M."/>
            <person name="Spormann A.M."/>
            <person name="Op den Camp H."/>
            <person name="Overmann J."/>
            <person name="Amann R."/>
            <person name="Jetten M.S.M."/>
            <person name="Mascher T."/>
            <person name="Medema M.H."/>
            <person name="Devos D.P."/>
            <person name="Kaster A.-K."/>
            <person name="Ovreas L."/>
            <person name="Rohde M."/>
            <person name="Galperin M.Y."/>
            <person name="Jogler C."/>
        </authorList>
    </citation>
    <scope>NUCLEOTIDE SEQUENCE [LARGE SCALE GENOMIC DNA]</scope>
    <source>
        <strain evidence="6 7">Pan216</strain>
    </source>
</reference>
<protein>
    <submittedName>
        <fullName evidence="6">Carboxylesterase NlhH</fullName>
        <ecNumber evidence="6">3.1.1.1</ecNumber>
    </submittedName>
</protein>
<dbReference type="Gene3D" id="3.40.50.1820">
    <property type="entry name" value="alpha/beta hydrolase"/>
    <property type="match status" value="1"/>
</dbReference>
<name>A0A518BBW1_9BACT</name>
<accession>A0A518BBW1</accession>
<feature type="active site" evidence="3">
    <location>
        <position position="159"/>
    </location>
</feature>
<organism evidence="6 7">
    <name type="scientific">Kolteria novifilia</name>
    <dbReference type="NCBI Taxonomy" id="2527975"/>
    <lineage>
        <taxon>Bacteria</taxon>
        <taxon>Pseudomonadati</taxon>
        <taxon>Planctomycetota</taxon>
        <taxon>Planctomycetia</taxon>
        <taxon>Kolteriales</taxon>
        <taxon>Kolteriaceae</taxon>
        <taxon>Kolteria</taxon>
    </lineage>
</organism>
<feature type="compositionally biased region" description="Basic and acidic residues" evidence="4">
    <location>
        <begin position="43"/>
        <end position="55"/>
    </location>
</feature>
<dbReference type="PANTHER" id="PTHR48081">
    <property type="entry name" value="AB HYDROLASE SUPERFAMILY PROTEIN C4A8.06C"/>
    <property type="match status" value="1"/>
</dbReference>